<accession>A0AAE9YBY6</accession>
<evidence type="ECO:0000256" key="1">
    <source>
        <dbReference type="SAM" id="MobiDB-lite"/>
    </source>
</evidence>
<evidence type="ECO:0000313" key="3">
    <source>
        <dbReference type="Proteomes" id="UP001216390"/>
    </source>
</evidence>
<feature type="compositionally biased region" description="Basic and acidic residues" evidence="1">
    <location>
        <begin position="29"/>
        <end position="53"/>
    </location>
</feature>
<reference evidence="2" key="1">
    <citation type="submission" date="2023-01" db="EMBL/GenBank/DDBJ databases">
        <title>The diversity of Class Acidimicrobiia in South China Sea sediment environments and the proposal of Iamia marina sp. nov., a novel species of the genus Iamia.</title>
        <authorList>
            <person name="He Y."/>
            <person name="Tian X."/>
        </authorList>
    </citation>
    <scope>NUCLEOTIDE SEQUENCE</scope>
    <source>
        <strain evidence="2">DSM 19957</strain>
    </source>
</reference>
<dbReference type="RefSeq" id="WP_272737751.1">
    <property type="nucleotide sequence ID" value="NZ_CP116942.1"/>
</dbReference>
<sequence length="69" mass="7509">MADDSISNKVKGTAKEVAGQVTGQDDLEREGRAQQEKSRESEKAEAKEAEAAEHRKKAQGHAGEEKSEQ</sequence>
<name>A0AAE9YBY6_9ACTN</name>
<organism evidence="2 3">
    <name type="scientific">Iamia majanohamensis</name>
    <dbReference type="NCBI Taxonomy" id="467976"/>
    <lineage>
        <taxon>Bacteria</taxon>
        <taxon>Bacillati</taxon>
        <taxon>Actinomycetota</taxon>
        <taxon>Acidimicrobiia</taxon>
        <taxon>Acidimicrobiales</taxon>
        <taxon>Iamiaceae</taxon>
        <taxon>Iamia</taxon>
    </lineage>
</organism>
<gene>
    <name evidence="2" type="ORF">PO878_05775</name>
</gene>
<protein>
    <submittedName>
        <fullName evidence="2">CsbD family protein</fullName>
    </submittedName>
</protein>
<dbReference type="KEGG" id="ima:PO878_05775"/>
<feature type="compositionally biased region" description="Polar residues" evidence="1">
    <location>
        <begin position="1"/>
        <end position="10"/>
    </location>
</feature>
<keyword evidence="3" id="KW-1185">Reference proteome</keyword>
<dbReference type="EMBL" id="CP116942">
    <property type="protein sequence ID" value="WCO68234.1"/>
    <property type="molecule type" value="Genomic_DNA"/>
</dbReference>
<proteinExistence type="predicted"/>
<evidence type="ECO:0000313" key="2">
    <source>
        <dbReference type="EMBL" id="WCO68234.1"/>
    </source>
</evidence>
<dbReference type="AlphaFoldDB" id="A0AAE9YBY6"/>
<feature type="region of interest" description="Disordered" evidence="1">
    <location>
        <begin position="1"/>
        <end position="69"/>
    </location>
</feature>
<dbReference type="Proteomes" id="UP001216390">
    <property type="component" value="Chromosome"/>
</dbReference>